<dbReference type="SUPFAM" id="SSF53271">
    <property type="entry name" value="PRTase-like"/>
    <property type="match status" value="1"/>
</dbReference>
<gene>
    <name evidence="3" type="ORF">UX60_C0037G0006</name>
</gene>
<organism evidence="3 4">
    <name type="scientific">Berkelbacteria bacterium GW2011_GWA2_46_7</name>
    <dbReference type="NCBI Taxonomy" id="1618335"/>
    <lineage>
        <taxon>Bacteria</taxon>
        <taxon>Candidatus Berkelbacteria</taxon>
    </lineage>
</organism>
<evidence type="ECO:0000313" key="4">
    <source>
        <dbReference type="Proteomes" id="UP000034487"/>
    </source>
</evidence>
<dbReference type="PATRIC" id="fig|1618335.3.peg.425"/>
<dbReference type="AlphaFoldDB" id="A0A0G1TCD8"/>
<sequence length="226" mass="25736">MPTNGLGRNMLALLMPIECLGCGVESDWICPDCRRSLKFHREELCFCGKAGENGLCSKHREKLGLDGLTMLFSYAEPAIRELIHQLKYRRHTDVAEFFALKYKKKVLARLPRGEWMVTAVPLSRKHQKERGFNQSALLARKLTEPIYDYAELLVKKRETKPQVKLNKKQRGKNLLRVFALKRGVAVPEQVILVDDVVTTGSTLKETVRVLRKAGVQQIWALTIAHG</sequence>
<protein>
    <recommendedName>
        <fullName evidence="2">Phosphoribosyltransferase domain-containing protein</fullName>
    </recommendedName>
</protein>
<comment type="caution">
    <text evidence="3">The sequence shown here is derived from an EMBL/GenBank/DDBJ whole genome shotgun (WGS) entry which is preliminary data.</text>
</comment>
<feature type="domain" description="Phosphoribosyltransferase" evidence="2">
    <location>
        <begin position="188"/>
        <end position="222"/>
    </location>
</feature>
<dbReference type="Proteomes" id="UP000034487">
    <property type="component" value="Unassembled WGS sequence"/>
</dbReference>
<dbReference type="EMBL" id="LCMV01000037">
    <property type="protein sequence ID" value="KKU43085.1"/>
    <property type="molecule type" value="Genomic_DNA"/>
</dbReference>
<dbReference type="PANTHER" id="PTHR47505">
    <property type="entry name" value="DNA UTILIZATION PROTEIN YHGH"/>
    <property type="match status" value="1"/>
</dbReference>
<proteinExistence type="inferred from homology"/>
<dbReference type="InterPro" id="IPR029057">
    <property type="entry name" value="PRTase-like"/>
</dbReference>
<comment type="similarity">
    <text evidence="1">Belongs to the ComF/GntX family.</text>
</comment>
<dbReference type="Pfam" id="PF00156">
    <property type="entry name" value="Pribosyltran"/>
    <property type="match status" value="1"/>
</dbReference>
<dbReference type="CDD" id="cd06223">
    <property type="entry name" value="PRTases_typeI"/>
    <property type="match status" value="1"/>
</dbReference>
<dbReference type="InterPro" id="IPR051910">
    <property type="entry name" value="ComF/GntX_DNA_util-trans"/>
</dbReference>
<accession>A0A0G1TCD8</accession>
<name>A0A0G1TCD8_9BACT</name>
<dbReference type="PANTHER" id="PTHR47505:SF1">
    <property type="entry name" value="DNA UTILIZATION PROTEIN YHGH"/>
    <property type="match status" value="1"/>
</dbReference>
<evidence type="ECO:0000259" key="2">
    <source>
        <dbReference type="Pfam" id="PF00156"/>
    </source>
</evidence>
<evidence type="ECO:0000256" key="1">
    <source>
        <dbReference type="ARBA" id="ARBA00008007"/>
    </source>
</evidence>
<dbReference type="Gene3D" id="3.40.50.2020">
    <property type="match status" value="1"/>
</dbReference>
<evidence type="ECO:0000313" key="3">
    <source>
        <dbReference type="EMBL" id="KKU43085.1"/>
    </source>
</evidence>
<dbReference type="InterPro" id="IPR000836">
    <property type="entry name" value="PRTase_dom"/>
</dbReference>
<reference evidence="3 4" key="1">
    <citation type="journal article" date="2015" name="Nature">
        <title>rRNA introns, odd ribosomes, and small enigmatic genomes across a large radiation of phyla.</title>
        <authorList>
            <person name="Brown C.T."/>
            <person name="Hug L.A."/>
            <person name="Thomas B.C."/>
            <person name="Sharon I."/>
            <person name="Castelle C.J."/>
            <person name="Singh A."/>
            <person name="Wilkins M.J."/>
            <person name="Williams K.H."/>
            <person name="Banfield J.F."/>
        </authorList>
    </citation>
    <scope>NUCLEOTIDE SEQUENCE [LARGE SCALE GENOMIC DNA]</scope>
</reference>